<accession>A0A7D8YYW1</accession>
<feature type="transmembrane region" description="Helical" evidence="1">
    <location>
        <begin position="163"/>
        <end position="181"/>
    </location>
</feature>
<dbReference type="PANTHER" id="PTHR35043:SF8">
    <property type="entry name" value="DUF4220 DOMAIN-CONTAINING PROTEIN"/>
    <property type="match status" value="1"/>
</dbReference>
<protein>
    <submittedName>
        <fullName evidence="2">Uncharacterized protein</fullName>
    </submittedName>
</protein>
<feature type="transmembrane region" description="Helical" evidence="1">
    <location>
        <begin position="299"/>
        <end position="319"/>
    </location>
</feature>
<dbReference type="OrthoDB" id="9451547at2759"/>
<organism evidence="2 3">
    <name type="scientific">Lachnellula cervina</name>
    <dbReference type="NCBI Taxonomy" id="1316786"/>
    <lineage>
        <taxon>Eukaryota</taxon>
        <taxon>Fungi</taxon>
        <taxon>Dikarya</taxon>
        <taxon>Ascomycota</taxon>
        <taxon>Pezizomycotina</taxon>
        <taxon>Leotiomycetes</taxon>
        <taxon>Helotiales</taxon>
        <taxon>Lachnaceae</taxon>
        <taxon>Lachnellula</taxon>
    </lineage>
</organism>
<keyword evidence="1" id="KW-1133">Transmembrane helix</keyword>
<gene>
    <name evidence="2" type="ORF">LCER1_G008151</name>
</gene>
<name>A0A7D8YYW1_9HELO</name>
<evidence type="ECO:0000256" key="1">
    <source>
        <dbReference type="SAM" id="Phobius"/>
    </source>
</evidence>
<feature type="transmembrane region" description="Helical" evidence="1">
    <location>
        <begin position="193"/>
        <end position="211"/>
    </location>
</feature>
<keyword evidence="1" id="KW-0812">Transmembrane</keyword>
<comment type="caution">
    <text evidence="2">The sequence shown here is derived from an EMBL/GenBank/DDBJ whole genome shotgun (WGS) entry which is preliminary data.</text>
</comment>
<reference evidence="2 3" key="1">
    <citation type="submission" date="2018-05" db="EMBL/GenBank/DDBJ databases">
        <title>Whole genome sequencing for identification of molecular markers to develop diagnostic detection tools for the regulated plant pathogen Lachnellula willkommii.</title>
        <authorList>
            <person name="Giroux E."/>
            <person name="Bilodeau G."/>
        </authorList>
    </citation>
    <scope>NUCLEOTIDE SEQUENCE [LARGE SCALE GENOMIC DNA]</scope>
    <source>
        <strain evidence="2 3">CBS 625.97</strain>
    </source>
</reference>
<sequence>MSNITVQTAALQGWTNSPDSRGSIDIVSSCISTIFLCIWSVLCVNIGLPGESASAKVYQKLKLAVLTILGPDFLLLLVVGQWESARKSCCKFKERGIIGWSMRHAFYADMGGFVARTRDGVTWPLDANQLCYLIDEEWIKEPMVSSQIALDKTDIDDRNKQNTLVRVFTIAQISWFLVNCIARGFQRLPVTTLELTTVGFIATTIGVSIFWSDKPADIETQIMIDIDATIPDIYARAGQDDTHYWYDTPLDFLSPEKTYYEVAWRYCLNILSAMLMLHGDQQRPIRRRRDDNYPAVSHAGMVIVGLAGLFSWGSNLVAWNFEFPTILERQTWRACSLILVAAIGVGTLYHEILLVFFPEAKKKACNRFAASKRSIAVYDSKLVPTEEFVERLDRGVKRLVLRLSNLSPNGDPSLTIQLRVLLPALFCGSAYTIARTYLLVEDLIAFRGQDPDIYRTVNWVAFLPDV</sequence>
<feature type="transmembrane region" description="Helical" evidence="1">
    <location>
        <begin position="61"/>
        <end position="82"/>
    </location>
</feature>
<feature type="transmembrane region" description="Helical" evidence="1">
    <location>
        <begin position="26"/>
        <end position="49"/>
    </location>
</feature>
<feature type="transmembrane region" description="Helical" evidence="1">
    <location>
        <begin position="331"/>
        <end position="357"/>
    </location>
</feature>
<dbReference type="PANTHER" id="PTHR35043">
    <property type="entry name" value="TRANSCRIPTION FACTOR DOMAIN-CONTAINING PROTEIN"/>
    <property type="match status" value="1"/>
</dbReference>
<keyword evidence="3" id="KW-1185">Reference proteome</keyword>
<dbReference type="Proteomes" id="UP000481288">
    <property type="component" value="Unassembled WGS sequence"/>
</dbReference>
<evidence type="ECO:0000313" key="3">
    <source>
        <dbReference type="Proteomes" id="UP000481288"/>
    </source>
</evidence>
<keyword evidence="1" id="KW-0472">Membrane</keyword>
<proteinExistence type="predicted"/>
<dbReference type="EMBL" id="QGMG01000983">
    <property type="protein sequence ID" value="TVY50857.1"/>
    <property type="molecule type" value="Genomic_DNA"/>
</dbReference>
<evidence type="ECO:0000313" key="2">
    <source>
        <dbReference type="EMBL" id="TVY50857.1"/>
    </source>
</evidence>
<dbReference type="AlphaFoldDB" id="A0A7D8YYW1"/>